<keyword evidence="4" id="KW-1185">Reference proteome</keyword>
<protein>
    <submittedName>
        <fullName evidence="3">Ribonucleases P/MRP protein subunit Pop1</fullName>
        <ecNumber evidence="3">3.1.26.5</ecNumber>
    </submittedName>
</protein>
<dbReference type="InterPro" id="IPR009723">
    <property type="entry name" value="Pop1_N"/>
</dbReference>
<comment type="caution">
    <text evidence="3">The sequence shown here is derived from an EMBL/GenBank/DDBJ whole genome shotgun (WGS) entry which is preliminary data.</text>
</comment>
<dbReference type="GO" id="GO:0000172">
    <property type="term" value="C:ribonuclease MRP complex"/>
    <property type="evidence" value="ECO:0007669"/>
    <property type="project" value="InterPro"/>
</dbReference>
<dbReference type="EC" id="3.1.26.5" evidence="3"/>
<evidence type="ECO:0000256" key="1">
    <source>
        <dbReference type="SAM" id="MobiDB-lite"/>
    </source>
</evidence>
<dbReference type="GO" id="GO:0004526">
    <property type="term" value="F:ribonuclease P activity"/>
    <property type="evidence" value="ECO:0007669"/>
    <property type="project" value="UniProtKB-EC"/>
</dbReference>
<feature type="compositionally biased region" description="Low complexity" evidence="1">
    <location>
        <begin position="15"/>
        <end position="32"/>
    </location>
</feature>
<proteinExistence type="predicted"/>
<accession>A0AAD8YGG9</accession>
<evidence type="ECO:0000313" key="4">
    <source>
        <dbReference type="Proteomes" id="UP001224775"/>
    </source>
</evidence>
<reference evidence="3" key="1">
    <citation type="submission" date="2023-06" db="EMBL/GenBank/DDBJ databases">
        <title>Survivors Of The Sea: Transcriptome response of Skeletonema marinoi to long-term dormancy.</title>
        <authorList>
            <person name="Pinder M.I.M."/>
            <person name="Kourtchenko O."/>
            <person name="Robertson E.K."/>
            <person name="Larsson T."/>
            <person name="Maumus F."/>
            <person name="Osuna-Cruz C.M."/>
            <person name="Vancaester E."/>
            <person name="Stenow R."/>
            <person name="Vandepoele K."/>
            <person name="Ploug H."/>
            <person name="Bruchert V."/>
            <person name="Godhe A."/>
            <person name="Topel M."/>
        </authorList>
    </citation>
    <scope>NUCLEOTIDE SEQUENCE</scope>
    <source>
        <strain evidence="3">R05AC</strain>
    </source>
</reference>
<keyword evidence="3" id="KW-0378">Hydrolase</keyword>
<name>A0AAD8YGG9_9STRA</name>
<dbReference type="GO" id="GO:0001682">
    <property type="term" value="P:tRNA 5'-leader removal"/>
    <property type="evidence" value="ECO:0007669"/>
    <property type="project" value="InterPro"/>
</dbReference>
<dbReference type="AlphaFoldDB" id="A0AAD8YGG9"/>
<evidence type="ECO:0000259" key="2">
    <source>
        <dbReference type="Pfam" id="PF06978"/>
    </source>
</evidence>
<feature type="region of interest" description="Disordered" evidence="1">
    <location>
        <begin position="1"/>
        <end position="43"/>
    </location>
</feature>
<dbReference type="Proteomes" id="UP001224775">
    <property type="component" value="Unassembled WGS sequence"/>
</dbReference>
<dbReference type="Pfam" id="PF06978">
    <property type="entry name" value="POP1_N"/>
    <property type="match status" value="1"/>
</dbReference>
<feature type="domain" description="Pop1 N-terminal" evidence="2">
    <location>
        <begin position="150"/>
        <end position="250"/>
    </location>
</feature>
<dbReference type="GO" id="GO:0005655">
    <property type="term" value="C:nucleolar ribonuclease P complex"/>
    <property type="evidence" value="ECO:0007669"/>
    <property type="project" value="InterPro"/>
</dbReference>
<gene>
    <name evidence="3" type="ORF">QTG54_004306</name>
</gene>
<dbReference type="PANTHER" id="PTHR22731">
    <property type="entry name" value="RIBONUCLEASES P/MRP PROTEIN SUBUNIT POP1"/>
    <property type="match status" value="1"/>
</dbReference>
<feature type="region of interest" description="Disordered" evidence="1">
    <location>
        <begin position="98"/>
        <end position="139"/>
    </location>
</feature>
<organism evidence="3 4">
    <name type="scientific">Skeletonema marinoi</name>
    <dbReference type="NCBI Taxonomy" id="267567"/>
    <lineage>
        <taxon>Eukaryota</taxon>
        <taxon>Sar</taxon>
        <taxon>Stramenopiles</taxon>
        <taxon>Ochrophyta</taxon>
        <taxon>Bacillariophyta</taxon>
        <taxon>Coscinodiscophyceae</taxon>
        <taxon>Thalassiosirophycidae</taxon>
        <taxon>Thalassiosirales</taxon>
        <taxon>Skeletonemataceae</taxon>
        <taxon>Skeletonema</taxon>
        <taxon>Skeletonema marinoi-dohrnii complex</taxon>
    </lineage>
</organism>
<evidence type="ECO:0000313" key="3">
    <source>
        <dbReference type="EMBL" id="KAK1745015.1"/>
    </source>
</evidence>
<sequence length="773" mass="85475">MKRQRPSNSPRQALSNQQSSSKKTKKAASPNSPTTPNEKNNRNWKQWKQQQIHDYNTHQFLDSSATVHAGLFGARRLPEIKSLWRHVVQNEVVKLEHNKQPDQTTTRKVGESGGGKISSRHLRRRTGVESNNIDDGMDVESDIPLASDQQLQQQKGKDIPQMKQKCRRARRKPALLKQLHSYWWKHQQRLQTTGKVEDQNPAKTSHNWIPTHLWHAKRFHMSSPPIFSWTVPLLHANRGSRASLRLATSQTTPKCTIQDATWEIDGCAIVLRASQINSSSSPGEQAIEVLQSMMGRVTDIKLSDNSITSGHLSVEGLIHAIDSFPASLVGPGTFMFTPINDAPSSEACLLSIFVHPAIRLKVMTILTTLVENHHSDSDINLTISTEPYSLLRVRGTSSTATVADVLSFNWMDILPHDVNVNEVDHGTLLNRNEKVASSTDCTQSSNQVILKSHQPNRHHSHLPQNVACSGWDILCHPSIGNDLFQMLVRKGGSCAIGVAEDAWAQLEASPPLPIFPRDYPDSAEGQSYWEGSSTIGRSWGRNNKLLRQSQREGCDEKVSIEEPETLELVTTADVSSRKTLRIHWSCLVSPKSDQSVIVVRGSFGVPFLQLLHGCGRLPSKTKTSSASSNVAVHAPPLSKCEKEGHSKLCQQLKASLSLPALLRCEIFFEGKGSPSVGDFIYSFTSKDDTSNDDSPMSSDKESLLGLVVAGSFSPTRGRSYGVAFVSAAMFIDALDGTEHGMVKEEQMFLEVAIAKGPSSPRHLRRCALLSLLL</sequence>
<dbReference type="InterPro" id="IPR039182">
    <property type="entry name" value="Pop1"/>
</dbReference>
<dbReference type="EMBL" id="JATAAI010000006">
    <property type="protein sequence ID" value="KAK1745015.1"/>
    <property type="molecule type" value="Genomic_DNA"/>
</dbReference>
<dbReference type="PANTHER" id="PTHR22731:SF3">
    <property type="entry name" value="RIBONUCLEASES P_MRP PROTEIN SUBUNIT POP1"/>
    <property type="match status" value="1"/>
</dbReference>
<feature type="compositionally biased region" description="Polar residues" evidence="1">
    <location>
        <begin position="1"/>
        <end position="14"/>
    </location>
</feature>